<gene>
    <name evidence="8" type="ORF">J596_3265</name>
</gene>
<dbReference type="Gene3D" id="1.10.3860.10">
    <property type="entry name" value="Sodium:dicarboxylate symporter"/>
    <property type="match status" value="1"/>
</dbReference>
<evidence type="ECO:0000256" key="1">
    <source>
        <dbReference type="ARBA" id="ARBA00004141"/>
    </source>
</evidence>
<dbReference type="GO" id="GO:0015293">
    <property type="term" value="F:symporter activity"/>
    <property type="evidence" value="ECO:0007669"/>
    <property type="project" value="InterPro"/>
</dbReference>
<dbReference type="PRINTS" id="PR00173">
    <property type="entry name" value="EDTRNSPORT"/>
</dbReference>
<dbReference type="InterPro" id="IPR001991">
    <property type="entry name" value="Na-dicarboxylate_symporter"/>
</dbReference>
<dbReference type="GO" id="GO:0005886">
    <property type="term" value="C:plasma membrane"/>
    <property type="evidence" value="ECO:0007669"/>
    <property type="project" value="TreeGrafter"/>
</dbReference>
<reference evidence="8 9" key="1">
    <citation type="submission" date="2014-04" db="EMBL/GenBank/DDBJ databases">
        <title>Comparative genomics and transcriptomics to identify genetic mechanisms underlying the emergence of carbapenem resistant Acinetobacter baumannii (CRAb).</title>
        <authorList>
            <person name="Harris A.D."/>
            <person name="Johnson K.J."/>
            <person name="George J."/>
            <person name="Nadendla S."/>
            <person name="Daugherty S.C."/>
            <person name="Parankush S."/>
            <person name="Sadzewicz L."/>
            <person name="Tallon L."/>
            <person name="Sengamalay N."/>
            <person name="Hazen T.H."/>
            <person name="Rasko D.A."/>
        </authorList>
    </citation>
    <scope>NUCLEOTIDE SEQUENCE [LARGE SCALE GENOMIC DNA]</scope>
    <source>
        <strain evidence="8 9">21072</strain>
    </source>
</reference>
<dbReference type="InterPro" id="IPR036458">
    <property type="entry name" value="Na:dicarbo_symporter_sf"/>
</dbReference>
<evidence type="ECO:0000256" key="3">
    <source>
        <dbReference type="ARBA" id="ARBA00022448"/>
    </source>
</evidence>
<comment type="similarity">
    <text evidence="2">Belongs to the dicarboxylate/amino acid:cation symporter (DAACS) (TC 2.A.23) family.</text>
</comment>
<dbReference type="AlphaFoldDB" id="A0A062I8U5"/>
<feature type="transmembrane region" description="Helical" evidence="7">
    <location>
        <begin position="6"/>
        <end position="21"/>
    </location>
</feature>
<dbReference type="Pfam" id="PF00375">
    <property type="entry name" value="SDF"/>
    <property type="match status" value="1"/>
</dbReference>
<dbReference type="EMBL" id="JMOD01000077">
    <property type="protein sequence ID" value="KCY16190.1"/>
    <property type="molecule type" value="Genomic_DNA"/>
</dbReference>
<comment type="subcellular location">
    <subcellularLocation>
        <location evidence="1">Membrane</location>
        <topology evidence="1">Multi-pass membrane protein</topology>
    </subcellularLocation>
</comment>
<keyword evidence="5 7" id="KW-1133">Transmembrane helix</keyword>
<dbReference type="PANTHER" id="PTHR42865">
    <property type="entry name" value="PROTON/GLUTAMATE-ASPARTATE SYMPORTER"/>
    <property type="match status" value="1"/>
</dbReference>
<accession>A0A062I8U5</accession>
<protein>
    <submittedName>
        <fullName evidence="8">Dicarboxylate symporter family protein</fullName>
    </submittedName>
</protein>
<evidence type="ECO:0000256" key="4">
    <source>
        <dbReference type="ARBA" id="ARBA00022692"/>
    </source>
</evidence>
<keyword evidence="4 7" id="KW-0812">Transmembrane</keyword>
<feature type="transmembrane region" description="Helical" evidence="7">
    <location>
        <begin position="71"/>
        <end position="93"/>
    </location>
</feature>
<keyword evidence="6 7" id="KW-0472">Membrane</keyword>
<dbReference type="PANTHER" id="PTHR42865:SF5">
    <property type="entry name" value="L-CYSTINE TRANSPORTER TCYP"/>
    <property type="match status" value="1"/>
</dbReference>
<proteinExistence type="inferred from homology"/>
<keyword evidence="3" id="KW-0813">Transport</keyword>
<evidence type="ECO:0000256" key="6">
    <source>
        <dbReference type="ARBA" id="ARBA00023136"/>
    </source>
</evidence>
<comment type="caution">
    <text evidence="8">The sequence shown here is derived from an EMBL/GenBank/DDBJ whole genome shotgun (WGS) entry which is preliminary data.</text>
</comment>
<evidence type="ECO:0000313" key="8">
    <source>
        <dbReference type="EMBL" id="KCY16190.1"/>
    </source>
</evidence>
<dbReference type="Proteomes" id="UP000027327">
    <property type="component" value="Unassembled WGS sequence"/>
</dbReference>
<dbReference type="GO" id="GO:0015184">
    <property type="term" value="F:L-cystine transmembrane transporter activity"/>
    <property type="evidence" value="ECO:0007669"/>
    <property type="project" value="TreeGrafter"/>
</dbReference>
<dbReference type="SUPFAM" id="SSF118215">
    <property type="entry name" value="Proton glutamate symport protein"/>
    <property type="match status" value="1"/>
</dbReference>
<evidence type="ECO:0000313" key="9">
    <source>
        <dbReference type="Proteomes" id="UP000027327"/>
    </source>
</evidence>
<name>A0A062I8U5_ACIBA</name>
<feature type="transmembrane region" description="Helical" evidence="7">
    <location>
        <begin position="33"/>
        <end position="51"/>
    </location>
</feature>
<sequence length="116" mass="12476">MNIPLIINIVVFVGLIFLLAQTRKTDWSLSKKVLAGLILGVVFGLGLHLIYGGGHPILAESISWFNIVGNGYVKLLQMVVMPLVFVSILGAVAKLHQASSLGKISFYRGGPTCLNN</sequence>
<evidence type="ECO:0000256" key="7">
    <source>
        <dbReference type="SAM" id="Phobius"/>
    </source>
</evidence>
<evidence type="ECO:0000256" key="2">
    <source>
        <dbReference type="ARBA" id="ARBA00006148"/>
    </source>
</evidence>
<organism evidence="8 9">
    <name type="scientific">Acinetobacter baumannii 21072</name>
    <dbReference type="NCBI Taxonomy" id="1310697"/>
    <lineage>
        <taxon>Bacteria</taxon>
        <taxon>Pseudomonadati</taxon>
        <taxon>Pseudomonadota</taxon>
        <taxon>Gammaproteobacteria</taxon>
        <taxon>Moraxellales</taxon>
        <taxon>Moraxellaceae</taxon>
        <taxon>Acinetobacter</taxon>
        <taxon>Acinetobacter calcoaceticus/baumannii complex</taxon>
    </lineage>
</organism>
<evidence type="ECO:0000256" key="5">
    <source>
        <dbReference type="ARBA" id="ARBA00022989"/>
    </source>
</evidence>
<dbReference type="PATRIC" id="fig|1310697.3.peg.3121"/>